<sequence>MDIRISRLSPKLLRTVVFAMWRHRPSTVMRRKRSMLGRTITAATEERTTRRARKRNLSTRIRTKVLPRTKAVRIQARVLPDQALEVGQNRKQKLLTLYQKHLTTR</sequence>
<dbReference type="EMBL" id="HBUE01056014">
    <property type="protein sequence ID" value="CAG6466492.1"/>
    <property type="molecule type" value="Transcribed_RNA"/>
</dbReference>
<evidence type="ECO:0000313" key="1">
    <source>
        <dbReference type="EMBL" id="CAG6466490.1"/>
    </source>
</evidence>
<organism evidence="1">
    <name type="scientific">Culex pipiens</name>
    <name type="common">House mosquito</name>
    <dbReference type="NCBI Taxonomy" id="7175"/>
    <lineage>
        <taxon>Eukaryota</taxon>
        <taxon>Metazoa</taxon>
        <taxon>Ecdysozoa</taxon>
        <taxon>Arthropoda</taxon>
        <taxon>Hexapoda</taxon>
        <taxon>Insecta</taxon>
        <taxon>Pterygota</taxon>
        <taxon>Neoptera</taxon>
        <taxon>Endopterygota</taxon>
        <taxon>Diptera</taxon>
        <taxon>Nematocera</taxon>
        <taxon>Culicoidea</taxon>
        <taxon>Culicidae</taxon>
        <taxon>Culicinae</taxon>
        <taxon>Culicini</taxon>
        <taxon>Culex</taxon>
        <taxon>Culex</taxon>
    </lineage>
</organism>
<protein>
    <submittedName>
        <fullName evidence="1">(northern house mosquito) hypothetical protein</fullName>
    </submittedName>
</protein>
<dbReference type="EMBL" id="HBUE01056013">
    <property type="protein sequence ID" value="CAG6466490.1"/>
    <property type="molecule type" value="Transcribed_RNA"/>
</dbReference>
<name>A0A8D8B1W4_CULPI</name>
<proteinExistence type="predicted"/>
<accession>A0A8D8B1W4</accession>
<dbReference type="AlphaFoldDB" id="A0A8D8B1W4"/>
<reference evidence="1" key="1">
    <citation type="submission" date="2021-05" db="EMBL/GenBank/DDBJ databases">
        <authorList>
            <person name="Alioto T."/>
            <person name="Alioto T."/>
            <person name="Gomez Garrido J."/>
        </authorList>
    </citation>
    <scope>NUCLEOTIDE SEQUENCE</scope>
</reference>